<dbReference type="Gene3D" id="2.60.40.1180">
    <property type="entry name" value="Golgi alpha-mannosidase II"/>
    <property type="match status" value="1"/>
</dbReference>
<dbReference type="SUPFAM" id="SSF51011">
    <property type="entry name" value="Glycosyl hydrolase domain"/>
    <property type="match status" value="1"/>
</dbReference>
<evidence type="ECO:0000256" key="2">
    <source>
        <dbReference type="RuleBase" id="RU361185"/>
    </source>
</evidence>
<dbReference type="Pfam" id="PF21365">
    <property type="entry name" value="Glyco_hydro_31_3rd"/>
    <property type="match status" value="1"/>
</dbReference>
<keyword evidence="2" id="KW-0378">Hydrolase</keyword>
<dbReference type="PANTHER" id="PTHR43863:SF2">
    <property type="entry name" value="MALTASE-GLUCOAMYLASE"/>
    <property type="match status" value="1"/>
</dbReference>
<protein>
    <submittedName>
        <fullName evidence="5">Alpha-xylosidase</fullName>
    </submittedName>
</protein>
<dbReference type="AlphaFoldDB" id="A0A4Y9JAF8"/>
<dbReference type="Pfam" id="PF01055">
    <property type="entry name" value="Glyco_hydro_31_2nd"/>
    <property type="match status" value="1"/>
</dbReference>
<proteinExistence type="inferred from homology"/>
<evidence type="ECO:0000256" key="1">
    <source>
        <dbReference type="ARBA" id="ARBA00007806"/>
    </source>
</evidence>
<dbReference type="PANTHER" id="PTHR43863">
    <property type="entry name" value="HYDROLASE, PUTATIVE (AFU_ORTHOLOGUE AFUA_1G03140)-RELATED"/>
    <property type="match status" value="1"/>
</dbReference>
<dbReference type="InterPro" id="IPR017853">
    <property type="entry name" value="GH"/>
</dbReference>
<dbReference type="GO" id="GO:0004553">
    <property type="term" value="F:hydrolase activity, hydrolyzing O-glycosyl compounds"/>
    <property type="evidence" value="ECO:0007669"/>
    <property type="project" value="InterPro"/>
</dbReference>
<evidence type="ECO:0000259" key="4">
    <source>
        <dbReference type="Pfam" id="PF21365"/>
    </source>
</evidence>
<dbReference type="CDD" id="cd06595">
    <property type="entry name" value="GH31_u1"/>
    <property type="match status" value="1"/>
</dbReference>
<dbReference type="InterPro" id="IPR000322">
    <property type="entry name" value="Glyco_hydro_31_TIM"/>
</dbReference>
<feature type="domain" description="Glycoside hydrolase family 31 TIM barrel" evidence="3">
    <location>
        <begin position="178"/>
        <end position="480"/>
    </location>
</feature>
<dbReference type="Proteomes" id="UP000297253">
    <property type="component" value="Unassembled WGS sequence"/>
</dbReference>
<dbReference type="GO" id="GO:0005975">
    <property type="term" value="P:carbohydrate metabolic process"/>
    <property type="evidence" value="ECO:0007669"/>
    <property type="project" value="InterPro"/>
</dbReference>
<feature type="domain" description="Glycosyl hydrolase family 31 C-terminal" evidence="4">
    <location>
        <begin position="488"/>
        <end position="579"/>
    </location>
</feature>
<dbReference type="EMBL" id="SPPD01000005">
    <property type="protein sequence ID" value="TFU98010.1"/>
    <property type="molecule type" value="Genomic_DNA"/>
</dbReference>
<evidence type="ECO:0000259" key="3">
    <source>
        <dbReference type="Pfam" id="PF01055"/>
    </source>
</evidence>
<keyword evidence="2" id="KW-0326">Glycosidase</keyword>
<dbReference type="InterPro" id="IPR048395">
    <property type="entry name" value="Glyco_hydro_31_C"/>
</dbReference>
<comment type="caution">
    <text evidence="5">The sequence shown here is derived from an EMBL/GenBank/DDBJ whole genome shotgun (WGS) entry which is preliminary data.</text>
</comment>
<dbReference type="OrthoDB" id="176168at2"/>
<evidence type="ECO:0000313" key="5">
    <source>
        <dbReference type="EMBL" id="TFU98010.1"/>
    </source>
</evidence>
<dbReference type="InterPro" id="IPR051816">
    <property type="entry name" value="Glycosyl_Hydrolase_31"/>
</dbReference>
<name>A0A4Y9JAF8_9STRE</name>
<comment type="similarity">
    <text evidence="1 2">Belongs to the glycosyl hydrolase 31 family.</text>
</comment>
<accession>A0A4Y9JAF8</accession>
<dbReference type="SUPFAM" id="SSF51445">
    <property type="entry name" value="(Trans)glycosidases"/>
    <property type="match status" value="1"/>
</dbReference>
<evidence type="ECO:0000313" key="6">
    <source>
        <dbReference type="Proteomes" id="UP000297253"/>
    </source>
</evidence>
<dbReference type="RefSeq" id="WP_135181695.1">
    <property type="nucleotide sequence ID" value="NZ_JADGKZ010000005.1"/>
</dbReference>
<dbReference type="Gene3D" id="3.20.20.80">
    <property type="entry name" value="Glycosidases"/>
    <property type="match status" value="1"/>
</dbReference>
<reference evidence="5 6" key="1">
    <citation type="submission" date="2019-03" db="EMBL/GenBank/DDBJ databases">
        <title>Diversity of the mouse oral microbiome.</title>
        <authorList>
            <person name="Joseph S."/>
            <person name="Aduse-Opoku J."/>
            <person name="Curtis M."/>
            <person name="Wade W."/>
            <person name="Hashim A."/>
        </authorList>
    </citation>
    <scope>NUCLEOTIDE SEQUENCE [LARGE SCALE GENOMIC DNA]</scope>
    <source>
        <strain evidence="5 6">WM131</strain>
    </source>
</reference>
<dbReference type="InterPro" id="IPR013780">
    <property type="entry name" value="Glyco_hydro_b"/>
</dbReference>
<organism evidence="5 6">
    <name type="scientific">Streptococcus cuniculi</name>
    <dbReference type="NCBI Taxonomy" id="1432788"/>
    <lineage>
        <taxon>Bacteria</taxon>
        <taxon>Bacillati</taxon>
        <taxon>Bacillota</taxon>
        <taxon>Bacilli</taxon>
        <taxon>Lactobacillales</taxon>
        <taxon>Streptococcaceae</taxon>
        <taxon>Streptococcus</taxon>
    </lineage>
</organism>
<gene>
    <name evidence="5" type="ORF">E4T82_04615</name>
</gene>
<sequence length="745" mass="86857">MNRVFLGESYRITVLNHQLVRLEYSEEGYFEDRQTKIVQNRDFECEPFDVIDEEGRLEIITPFFHLHYTKEAFHANSLFIDVRNNYTIYGNRWYFGNHYDTLKGTARTLDEMDGATELEEGIISKQGFAVLDDSDSFILDEEKGLIERPAREIDLYFFAHGRDYFAALKDFYQLTGPTPLLPRYALGNWWSRYWPYSEEEYLGLMERFEMEKVPLSVSVIDMDWHRVDDVPERFGSGWTGYSWNRKLFPDPERFLKKLHDKNLKVTLNVHPAAGIRAFEDSYPQVAERMGLNVEIEEPALFDIANPLFREAYFKDVHHELEKQGVDFWWIDWQQGTEGKIDPLWLLNYYHYLDSAKKGENDVILSRYAGPGSHRFPIGFSGDTFITWESLAFQPYFTSTASNIGYTWWSHDIGGHMHGYHEEELALRWLQFGVFSPINRLHSSNSPFASKEPWGYSPEICQAMKEMMYLRHRLLPYLYTMNVATHEAGKPLMTPMYYHYPLEEESYHVPNQYFFGSELMVAPITQRVDSTYKVGEVTVWLPEGVWYDWFTDTVYKGGTRLDIYRTKAAIPVFAKERAIVPLDQTPDMTGVALPEVIEWHIFPGKNNAFCLVEDENGQRAQTTLAVDWNLGTVSLEVVDEVGLLPKNRQYVLKIHTYATDPIVLENCTREVPLPLTEKASTISFREKVRACLQRAEIEYDVKHDLLARLEACQTMKKVLPILQDCDSVLRGQLMEIIYTSDDAFTD</sequence>